<dbReference type="GO" id="GO:0016491">
    <property type="term" value="F:oxidoreductase activity"/>
    <property type="evidence" value="ECO:0007669"/>
    <property type="project" value="InterPro"/>
</dbReference>
<evidence type="ECO:0000256" key="3">
    <source>
        <dbReference type="SAM" id="MobiDB-lite"/>
    </source>
</evidence>
<name>A0A2T9XY85_9FUNG</name>
<dbReference type="PANTHER" id="PTHR11474">
    <property type="entry name" value="TYROSINASE FAMILY MEMBER"/>
    <property type="match status" value="1"/>
</dbReference>
<dbReference type="PROSITE" id="PS00497">
    <property type="entry name" value="TYROSINASE_1"/>
    <property type="match status" value="1"/>
</dbReference>
<dbReference type="InterPro" id="IPR008922">
    <property type="entry name" value="Di-copper_centre_dom_sf"/>
</dbReference>
<accession>A0A2T9XY85</accession>
<sequence length="499" mass="55858">MFFNTIKLVSILALYTICQFGTTLGQTADRCTGPITTRKEIKTLTPSELGIMQDSITKMHGDGWFDWFGYIHNFYQGPIHGYPEFFPWHRYFVREYEMAGQHYNPSFAAHYWDSSVDYAGPAGSMVFSDGYWGGNGVGNNMCIGSGFQRNWQRQFPNPGCVSRNFNGGNSIRPWISPESITSALTSSRDYDSIISGIENGIHAAVHVGIGGDMNTMVSPNDSIFFLHHSFMDYLWWKWQSSSPDYLMNYSGVNDRGASVSVSDRLTGFNIPVSDVMAVGYGEMCYTYNTQSTLSKRDRNSSKSSRSRSLYRDISDQNKELVSDPQEIQKVTQVPTMSLVALLNTTILDEFFPGVVSGEVSPETIHMPDVVTTKAVDYANQYLENSSDQVNTTVVPVASTSITDSLLATVNDNCLNCTDTGTGSDASSQRRLRSGKFNRELSTNEVPETPDNLKMPIPARIPESFLRMNNMDIDKYNRHYEKQVQLADILNQAGYVSPYI</sequence>
<dbReference type="OrthoDB" id="6132182at2759"/>
<feature type="domain" description="Tyrosinase copper-binding" evidence="5">
    <location>
        <begin position="80"/>
        <end position="97"/>
    </location>
</feature>
<evidence type="ECO:0000256" key="1">
    <source>
        <dbReference type="ARBA" id="ARBA00022723"/>
    </source>
</evidence>
<dbReference type="GO" id="GO:0046872">
    <property type="term" value="F:metal ion binding"/>
    <property type="evidence" value="ECO:0007669"/>
    <property type="project" value="UniProtKB-KW"/>
</dbReference>
<dbReference type="InterPro" id="IPR002227">
    <property type="entry name" value="Tyrosinase_Cu-bd"/>
</dbReference>
<organism evidence="6 7">
    <name type="scientific">Smittium megazygosporum</name>
    <dbReference type="NCBI Taxonomy" id="133381"/>
    <lineage>
        <taxon>Eukaryota</taxon>
        <taxon>Fungi</taxon>
        <taxon>Fungi incertae sedis</taxon>
        <taxon>Zoopagomycota</taxon>
        <taxon>Kickxellomycotina</taxon>
        <taxon>Harpellomycetes</taxon>
        <taxon>Harpellales</taxon>
        <taxon>Legeriomycetaceae</taxon>
        <taxon>Smittium</taxon>
    </lineage>
</organism>
<reference evidence="6 7" key="1">
    <citation type="journal article" date="2018" name="MBio">
        <title>Comparative Genomics Reveals the Core Gene Toolbox for the Fungus-Insect Symbiosis.</title>
        <authorList>
            <person name="Wang Y."/>
            <person name="Stata M."/>
            <person name="Wang W."/>
            <person name="Stajich J.E."/>
            <person name="White M.M."/>
            <person name="Moncalvo J.M."/>
        </authorList>
    </citation>
    <scope>NUCLEOTIDE SEQUENCE [LARGE SCALE GENOMIC DNA]</scope>
    <source>
        <strain evidence="6 7">SC-DP-2</strain>
    </source>
</reference>
<feature type="region of interest" description="Disordered" evidence="3">
    <location>
        <begin position="294"/>
        <end position="315"/>
    </location>
</feature>
<evidence type="ECO:0000259" key="5">
    <source>
        <dbReference type="PROSITE" id="PS00497"/>
    </source>
</evidence>
<dbReference type="PANTHER" id="PTHR11474:SF126">
    <property type="entry name" value="TYROSINASE-LIKE PROTEIN TYR-1-RELATED"/>
    <property type="match status" value="1"/>
</dbReference>
<dbReference type="SUPFAM" id="SSF48056">
    <property type="entry name" value="Di-copper centre-containing domain"/>
    <property type="match status" value="1"/>
</dbReference>
<dbReference type="AlphaFoldDB" id="A0A2T9XY85"/>
<evidence type="ECO:0000256" key="4">
    <source>
        <dbReference type="SAM" id="SignalP"/>
    </source>
</evidence>
<feature type="signal peptide" evidence="4">
    <location>
        <begin position="1"/>
        <end position="25"/>
    </location>
</feature>
<evidence type="ECO:0000313" key="6">
    <source>
        <dbReference type="EMBL" id="PVU85059.1"/>
    </source>
</evidence>
<dbReference type="STRING" id="133381.A0A2T9XY85"/>
<dbReference type="PRINTS" id="PR00092">
    <property type="entry name" value="TYROSINASE"/>
</dbReference>
<dbReference type="Gene3D" id="1.10.1280.10">
    <property type="entry name" value="Di-copper center containing domain from catechol oxidase"/>
    <property type="match status" value="1"/>
</dbReference>
<keyword evidence="2" id="KW-0186">Copper</keyword>
<comment type="caution">
    <text evidence="6">The sequence shown here is derived from an EMBL/GenBank/DDBJ whole genome shotgun (WGS) entry which is preliminary data.</text>
</comment>
<protein>
    <recommendedName>
        <fullName evidence="5">Tyrosinase copper-binding domain-containing protein</fullName>
    </recommendedName>
</protein>
<keyword evidence="4" id="KW-0732">Signal</keyword>
<keyword evidence="1" id="KW-0479">Metal-binding</keyword>
<evidence type="ECO:0000256" key="2">
    <source>
        <dbReference type="ARBA" id="ARBA00023008"/>
    </source>
</evidence>
<evidence type="ECO:0000313" key="7">
    <source>
        <dbReference type="Proteomes" id="UP000245609"/>
    </source>
</evidence>
<proteinExistence type="predicted"/>
<feature type="chain" id="PRO_5015632674" description="Tyrosinase copper-binding domain-containing protein" evidence="4">
    <location>
        <begin position="26"/>
        <end position="499"/>
    </location>
</feature>
<dbReference type="EMBL" id="MBFS01003743">
    <property type="protein sequence ID" value="PVU85059.1"/>
    <property type="molecule type" value="Genomic_DNA"/>
</dbReference>
<dbReference type="Pfam" id="PF00264">
    <property type="entry name" value="Tyrosinase"/>
    <property type="match status" value="1"/>
</dbReference>
<keyword evidence="7" id="KW-1185">Reference proteome</keyword>
<gene>
    <name evidence="6" type="ORF">BB560_007166</name>
</gene>
<dbReference type="Proteomes" id="UP000245609">
    <property type="component" value="Unassembled WGS sequence"/>
</dbReference>
<dbReference type="InterPro" id="IPR050316">
    <property type="entry name" value="Tyrosinase/Hemocyanin"/>
</dbReference>